<sequence>MPATASRRFADPLDSVNQGLDRVLTMPAGQAVPIKPSQT</sequence>
<dbReference type="EMBL" id="LR130759">
    <property type="protein sequence ID" value="VDM89383.1"/>
    <property type="molecule type" value="Genomic_DNA"/>
</dbReference>
<reference evidence="2" key="1">
    <citation type="submission" date="2018-02" db="EMBL/GenBank/DDBJ databases">
        <authorList>
            <person name="Seth-Smith MB H."/>
            <person name="Seth-Smith H."/>
        </authorList>
    </citation>
    <scope>NUCLEOTIDE SEQUENCE [LARGE SCALE GENOMIC DNA]</scope>
</reference>
<dbReference type="AlphaFoldDB" id="A0A447GFY8"/>
<evidence type="ECO:0000313" key="2">
    <source>
        <dbReference type="Proteomes" id="UP000269998"/>
    </source>
</evidence>
<organism evidence="1 2">
    <name type="scientific">Mycobacterium basiliense</name>
    <dbReference type="NCBI Taxonomy" id="2094119"/>
    <lineage>
        <taxon>Bacteria</taxon>
        <taxon>Bacillati</taxon>
        <taxon>Actinomycetota</taxon>
        <taxon>Actinomycetes</taxon>
        <taxon>Mycobacteriales</taxon>
        <taxon>Mycobacteriaceae</taxon>
        <taxon>Mycobacterium</taxon>
    </lineage>
</organism>
<dbReference type="Proteomes" id="UP000269998">
    <property type="component" value="Chromosome"/>
</dbReference>
<proteinExistence type="predicted"/>
<protein>
    <submittedName>
        <fullName evidence="1">Uncharacterized protein</fullName>
    </submittedName>
</protein>
<dbReference type="KEGG" id="mbai:MB901379_02959"/>
<keyword evidence="2" id="KW-1185">Reference proteome</keyword>
<name>A0A447GFY8_9MYCO</name>
<accession>A0A447GFY8</accession>
<gene>
    <name evidence="1" type="ORF">MB901379_02959</name>
</gene>
<evidence type="ECO:0000313" key="1">
    <source>
        <dbReference type="EMBL" id="VDM89383.1"/>
    </source>
</evidence>